<dbReference type="RefSeq" id="WP_013326669.1">
    <property type="nucleotide sequence ID" value="NC_014506.1"/>
</dbReference>
<evidence type="ECO:0000313" key="2">
    <source>
        <dbReference type="Proteomes" id="UP000007803"/>
    </source>
</evidence>
<evidence type="ECO:0000313" key="1">
    <source>
        <dbReference type="EMBL" id="ADN08913.1"/>
    </source>
</evidence>
<name>E0URA3_SULAO</name>
<dbReference type="AlphaFoldDB" id="E0URA3"/>
<keyword evidence="2" id="KW-1185">Reference proteome</keyword>
<dbReference type="eggNOG" id="COG1619">
    <property type="taxonomic scope" value="Bacteria"/>
</dbReference>
<dbReference type="STRING" id="563040.Saut_0864"/>
<gene>
    <name evidence="1" type="ordered locus">Saut_0864</name>
</gene>
<dbReference type="OrthoDB" id="5363116at2"/>
<organism evidence="1 2">
    <name type="scientific">Sulfurimonas autotrophica (strain ATCC BAA-671 / DSM 16294 / JCM 11897 / OK10)</name>
    <dbReference type="NCBI Taxonomy" id="563040"/>
    <lineage>
        <taxon>Bacteria</taxon>
        <taxon>Pseudomonadati</taxon>
        <taxon>Campylobacterota</taxon>
        <taxon>Epsilonproteobacteria</taxon>
        <taxon>Campylobacterales</taxon>
        <taxon>Sulfurimonadaceae</taxon>
        <taxon>Sulfurimonas</taxon>
    </lineage>
</organism>
<sequence>MKLIILFILTYNLFAYDIKQNLFTLYQNKKYEKVCSIGFNNFQKYKQDEEFVSLYAFGCLNSDYIDRLAIPIATLKFSKEARANSAYFSVILMQKKLLYHALIDGYDLSKYILPSTDYVLSRVFDLYIKLGKHEPRAFYLFEDPTDMKLSYKLYISKGDRVSKMVIEEYYDTIILKRHVYW</sequence>
<dbReference type="EMBL" id="CP002205">
    <property type="protein sequence ID" value="ADN08913.1"/>
    <property type="molecule type" value="Genomic_DNA"/>
</dbReference>
<protein>
    <submittedName>
        <fullName evidence="1">Uncharacterized protein</fullName>
    </submittedName>
</protein>
<proteinExistence type="predicted"/>
<dbReference type="KEGG" id="sua:Saut_0864"/>
<accession>E0URA3</accession>
<reference evidence="2" key="1">
    <citation type="journal article" date="2010" name="Stand. Genomic Sci.">
        <title>Complete genome sequence of Sulfurimonas autotrophica type strain (OK10).</title>
        <authorList>
            <person name="Sikorski J."/>
            <person name="Munk C."/>
            <person name="Lapidus A."/>
            <person name="Djao O."/>
            <person name="Lucas S."/>
            <person name="Glavina Del Rio T."/>
            <person name="Nolan M."/>
            <person name="Tice H."/>
            <person name="Han C."/>
            <person name="Cheng J."/>
            <person name="Tapia R."/>
            <person name="Goodwin L."/>
            <person name="Pitluck S."/>
            <person name="Liolios K."/>
            <person name="Ivanova N."/>
            <person name="Mavromatis K."/>
            <person name="Mikhailova N."/>
            <person name="Pati A."/>
            <person name="Sims D."/>
            <person name="Meincke L."/>
            <person name="Brettin T."/>
            <person name="Detter J."/>
            <person name="Chen A."/>
            <person name="Palaniappan K."/>
            <person name="Land M."/>
            <person name="Hauser L."/>
            <person name="Chang Y."/>
            <person name="Jeffries C."/>
            <person name="Rohde M."/>
            <person name="Lang E."/>
            <person name="Spring S."/>
            <person name="Goker M."/>
            <person name="Woyke T."/>
            <person name="Bristow J."/>
            <person name="Eisen J."/>
            <person name="Markowitz V."/>
            <person name="Hugenholtz P."/>
            <person name="Kyrpides N."/>
            <person name="Klenk H."/>
        </authorList>
    </citation>
    <scope>NUCLEOTIDE SEQUENCE [LARGE SCALE GENOMIC DNA]</scope>
    <source>
        <strain evidence="2">ATCC BAA-671 / DSM 16294 / JCM 11897 / OK10</strain>
    </source>
</reference>
<dbReference type="HOGENOM" id="CLU_127712_0_0_7"/>
<dbReference type="Proteomes" id="UP000007803">
    <property type="component" value="Chromosome"/>
</dbReference>